<name>A0A8J2JUG0_9HEXA</name>
<proteinExistence type="predicted"/>
<evidence type="ECO:0000313" key="1">
    <source>
        <dbReference type="EMBL" id="CAG7724671.1"/>
    </source>
</evidence>
<evidence type="ECO:0000313" key="2">
    <source>
        <dbReference type="Proteomes" id="UP000708208"/>
    </source>
</evidence>
<dbReference type="AlphaFoldDB" id="A0A8J2JUG0"/>
<accession>A0A8J2JUG0</accession>
<protein>
    <submittedName>
        <fullName evidence="1">Uncharacterized protein</fullName>
    </submittedName>
</protein>
<dbReference type="EMBL" id="CAJVCH010112415">
    <property type="protein sequence ID" value="CAG7724671.1"/>
    <property type="molecule type" value="Genomic_DNA"/>
</dbReference>
<gene>
    <name evidence="1" type="ORF">AFUS01_LOCUS13675</name>
</gene>
<organism evidence="1 2">
    <name type="scientific">Allacma fusca</name>
    <dbReference type="NCBI Taxonomy" id="39272"/>
    <lineage>
        <taxon>Eukaryota</taxon>
        <taxon>Metazoa</taxon>
        <taxon>Ecdysozoa</taxon>
        <taxon>Arthropoda</taxon>
        <taxon>Hexapoda</taxon>
        <taxon>Collembola</taxon>
        <taxon>Symphypleona</taxon>
        <taxon>Sminthuridae</taxon>
        <taxon>Allacma</taxon>
    </lineage>
</organism>
<feature type="non-terminal residue" evidence="1">
    <location>
        <position position="1"/>
    </location>
</feature>
<dbReference type="Proteomes" id="UP000708208">
    <property type="component" value="Unassembled WGS sequence"/>
</dbReference>
<dbReference type="OrthoDB" id="6359816at2759"/>
<reference evidence="1" key="1">
    <citation type="submission" date="2021-06" db="EMBL/GenBank/DDBJ databases">
        <authorList>
            <person name="Hodson N. C."/>
            <person name="Mongue J. A."/>
            <person name="Jaron S. K."/>
        </authorList>
    </citation>
    <scope>NUCLEOTIDE SEQUENCE</scope>
</reference>
<comment type="caution">
    <text evidence="1">The sequence shown here is derived from an EMBL/GenBank/DDBJ whole genome shotgun (WGS) entry which is preliminary data.</text>
</comment>
<keyword evidence="2" id="KW-1185">Reference proteome</keyword>
<sequence>GQLIVAAERYGLPELKRICERVMMGQVKLQNSIEMYILGMQVNSNKLTKKAFTIMRANKAKIVSQFDEFRKLSFKYPSLMFELFVS</sequence>